<dbReference type="InterPro" id="IPR014016">
    <property type="entry name" value="UvrD-like_ATP-bd"/>
</dbReference>
<evidence type="ECO:0000259" key="15">
    <source>
        <dbReference type="PROSITE" id="PS51198"/>
    </source>
</evidence>
<reference evidence="17" key="2">
    <citation type="submission" date="2021-04" db="EMBL/GenBank/DDBJ databases">
        <authorList>
            <person name="Gilroy R."/>
        </authorList>
    </citation>
    <scope>NUCLEOTIDE SEQUENCE</scope>
    <source>
        <strain evidence="17">23274</strain>
    </source>
</reference>
<dbReference type="Pfam" id="PF13361">
    <property type="entry name" value="UvrD_C"/>
    <property type="match status" value="1"/>
</dbReference>
<dbReference type="GO" id="GO:0000725">
    <property type="term" value="P:recombinational repair"/>
    <property type="evidence" value="ECO:0007669"/>
    <property type="project" value="TreeGrafter"/>
</dbReference>
<evidence type="ECO:0000256" key="6">
    <source>
        <dbReference type="ARBA" id="ARBA00022839"/>
    </source>
</evidence>
<dbReference type="PANTHER" id="PTHR11070:SF67">
    <property type="entry name" value="DNA 3'-5' HELICASE"/>
    <property type="match status" value="1"/>
</dbReference>
<keyword evidence="7 14" id="KW-0067">ATP-binding</keyword>
<keyword evidence="1" id="KW-0540">Nuclease</keyword>
<comment type="catalytic activity">
    <reaction evidence="13">
        <text>ATP + H2O = ADP + phosphate + H(+)</text>
        <dbReference type="Rhea" id="RHEA:13065"/>
        <dbReference type="ChEBI" id="CHEBI:15377"/>
        <dbReference type="ChEBI" id="CHEBI:15378"/>
        <dbReference type="ChEBI" id="CHEBI:30616"/>
        <dbReference type="ChEBI" id="CHEBI:43474"/>
        <dbReference type="ChEBI" id="CHEBI:456216"/>
        <dbReference type="EC" id="5.6.2.4"/>
    </reaction>
</comment>
<keyword evidence="6" id="KW-0269">Exonuclease</keyword>
<dbReference type="PANTHER" id="PTHR11070">
    <property type="entry name" value="UVRD / RECB / PCRA DNA HELICASE FAMILY MEMBER"/>
    <property type="match status" value="1"/>
</dbReference>
<organism evidence="17 18">
    <name type="scientific">Candidatus Odoribacter faecigallinarum</name>
    <dbReference type="NCBI Taxonomy" id="2838706"/>
    <lineage>
        <taxon>Bacteria</taxon>
        <taxon>Pseudomonadati</taxon>
        <taxon>Bacteroidota</taxon>
        <taxon>Bacteroidia</taxon>
        <taxon>Bacteroidales</taxon>
        <taxon>Odoribacteraceae</taxon>
        <taxon>Odoribacter</taxon>
    </lineage>
</organism>
<dbReference type="Gene3D" id="1.10.3170.10">
    <property type="entry name" value="Recbcd, chain B, domain 2"/>
    <property type="match status" value="1"/>
</dbReference>
<evidence type="ECO:0000256" key="12">
    <source>
        <dbReference type="ARBA" id="ARBA00034808"/>
    </source>
</evidence>
<dbReference type="SUPFAM" id="SSF52540">
    <property type="entry name" value="P-loop containing nucleoside triphosphate hydrolases"/>
    <property type="match status" value="1"/>
</dbReference>
<dbReference type="InterPro" id="IPR038726">
    <property type="entry name" value="PDDEXK_AddAB-type"/>
</dbReference>
<keyword evidence="5 14" id="KW-0347">Helicase</keyword>
<dbReference type="GO" id="GO:0005829">
    <property type="term" value="C:cytosol"/>
    <property type="evidence" value="ECO:0007669"/>
    <property type="project" value="TreeGrafter"/>
</dbReference>
<keyword evidence="10" id="KW-0413">Isomerase</keyword>
<evidence type="ECO:0000256" key="11">
    <source>
        <dbReference type="ARBA" id="ARBA00034617"/>
    </source>
</evidence>
<keyword evidence="8" id="KW-0238">DNA-binding</keyword>
<dbReference type="GO" id="GO:0005524">
    <property type="term" value="F:ATP binding"/>
    <property type="evidence" value="ECO:0007669"/>
    <property type="project" value="UniProtKB-UniRule"/>
</dbReference>
<evidence type="ECO:0000256" key="2">
    <source>
        <dbReference type="ARBA" id="ARBA00022741"/>
    </source>
</evidence>
<evidence type="ECO:0000256" key="4">
    <source>
        <dbReference type="ARBA" id="ARBA00022801"/>
    </source>
</evidence>
<evidence type="ECO:0000313" key="18">
    <source>
        <dbReference type="Proteomes" id="UP000824202"/>
    </source>
</evidence>
<dbReference type="PROSITE" id="PS51198">
    <property type="entry name" value="UVRD_HELICASE_ATP_BIND"/>
    <property type="match status" value="1"/>
</dbReference>
<evidence type="ECO:0000256" key="5">
    <source>
        <dbReference type="ARBA" id="ARBA00022806"/>
    </source>
</evidence>
<dbReference type="Gene3D" id="3.90.320.10">
    <property type="match status" value="1"/>
</dbReference>
<keyword evidence="9" id="KW-0234">DNA repair</keyword>
<evidence type="ECO:0000313" key="17">
    <source>
        <dbReference type="EMBL" id="HIX04382.1"/>
    </source>
</evidence>
<dbReference type="GO" id="GO:0043138">
    <property type="term" value="F:3'-5' DNA helicase activity"/>
    <property type="evidence" value="ECO:0007669"/>
    <property type="project" value="UniProtKB-EC"/>
</dbReference>
<accession>A0A9D1V1J1</accession>
<feature type="binding site" evidence="14">
    <location>
        <begin position="7"/>
        <end position="14"/>
    </location>
    <ligand>
        <name>ATP</name>
        <dbReference type="ChEBI" id="CHEBI:30616"/>
    </ligand>
</feature>
<dbReference type="InterPro" id="IPR011604">
    <property type="entry name" value="PDDEXK-like_dom_sf"/>
</dbReference>
<reference evidence="17" key="1">
    <citation type="journal article" date="2021" name="PeerJ">
        <title>Extensive microbial diversity within the chicken gut microbiome revealed by metagenomics and culture.</title>
        <authorList>
            <person name="Gilroy R."/>
            <person name="Ravi A."/>
            <person name="Getino M."/>
            <person name="Pursley I."/>
            <person name="Horton D.L."/>
            <person name="Alikhan N.F."/>
            <person name="Baker D."/>
            <person name="Gharbi K."/>
            <person name="Hall N."/>
            <person name="Watson M."/>
            <person name="Adriaenssens E.M."/>
            <person name="Foster-Nyarko E."/>
            <person name="Jarju S."/>
            <person name="Secka A."/>
            <person name="Antonio M."/>
            <person name="Oren A."/>
            <person name="Chaudhuri R.R."/>
            <person name="La Ragione R."/>
            <person name="Hildebrand F."/>
            <person name="Pallen M.J."/>
        </authorList>
    </citation>
    <scope>NUCLEOTIDE SEQUENCE</scope>
    <source>
        <strain evidence="17">23274</strain>
    </source>
</reference>
<dbReference type="GO" id="GO:0004527">
    <property type="term" value="F:exonuclease activity"/>
    <property type="evidence" value="ECO:0007669"/>
    <property type="project" value="UniProtKB-KW"/>
</dbReference>
<dbReference type="Pfam" id="PF12705">
    <property type="entry name" value="PDDEXK_1"/>
    <property type="match status" value="1"/>
</dbReference>
<keyword evidence="3" id="KW-0227">DNA damage</keyword>
<feature type="domain" description="UvrD-like helicase ATP-binding" evidence="15">
    <location>
        <begin position="1"/>
        <end position="458"/>
    </location>
</feature>
<dbReference type="GO" id="GO:0003677">
    <property type="term" value="F:DNA binding"/>
    <property type="evidence" value="ECO:0007669"/>
    <property type="project" value="UniProtKB-KW"/>
</dbReference>
<evidence type="ECO:0000259" key="16">
    <source>
        <dbReference type="PROSITE" id="PS51217"/>
    </source>
</evidence>
<dbReference type="InterPro" id="IPR000212">
    <property type="entry name" value="DNA_helicase_UvrD/REP"/>
</dbReference>
<dbReference type="PROSITE" id="PS51217">
    <property type="entry name" value="UVRD_HELICASE_CTER"/>
    <property type="match status" value="1"/>
</dbReference>
<feature type="domain" description="UvrD-like helicase C-terminal" evidence="16">
    <location>
        <begin position="459"/>
        <end position="740"/>
    </location>
</feature>
<protein>
    <recommendedName>
        <fullName evidence="12">DNA 3'-5' helicase</fullName>
        <ecNumber evidence="12">5.6.2.4</ecNumber>
    </recommendedName>
</protein>
<dbReference type="InterPro" id="IPR027417">
    <property type="entry name" value="P-loop_NTPase"/>
</dbReference>
<dbReference type="EMBL" id="DXFT01000193">
    <property type="protein sequence ID" value="HIX04382.1"/>
    <property type="molecule type" value="Genomic_DNA"/>
</dbReference>
<comment type="caution">
    <text evidence="17">The sequence shown here is derived from an EMBL/GenBank/DDBJ whole genome shotgun (WGS) entry which is preliminary data.</text>
</comment>
<dbReference type="Pfam" id="PF00580">
    <property type="entry name" value="UvrD-helicase"/>
    <property type="match status" value="1"/>
</dbReference>
<keyword evidence="2 14" id="KW-0547">Nucleotide-binding</keyword>
<dbReference type="InterPro" id="IPR014017">
    <property type="entry name" value="DNA_helicase_UvrD-like_C"/>
</dbReference>
<evidence type="ECO:0000256" key="8">
    <source>
        <dbReference type="ARBA" id="ARBA00023125"/>
    </source>
</evidence>
<evidence type="ECO:0000256" key="13">
    <source>
        <dbReference type="ARBA" id="ARBA00048988"/>
    </source>
</evidence>
<evidence type="ECO:0000256" key="14">
    <source>
        <dbReference type="PROSITE-ProRule" id="PRU00560"/>
    </source>
</evidence>
<evidence type="ECO:0000256" key="7">
    <source>
        <dbReference type="ARBA" id="ARBA00022840"/>
    </source>
</evidence>
<dbReference type="AlphaFoldDB" id="A0A9D1V1J1"/>
<name>A0A9D1V1J1_9BACT</name>
<dbReference type="EC" id="5.6.2.4" evidence="12"/>
<dbReference type="Proteomes" id="UP000824202">
    <property type="component" value="Unassembled WGS sequence"/>
</dbReference>
<gene>
    <name evidence="17" type="ORF">H9863_09770</name>
</gene>
<evidence type="ECO:0000256" key="3">
    <source>
        <dbReference type="ARBA" id="ARBA00022763"/>
    </source>
</evidence>
<evidence type="ECO:0000256" key="1">
    <source>
        <dbReference type="ARBA" id="ARBA00022722"/>
    </source>
</evidence>
<dbReference type="Gene3D" id="3.40.50.300">
    <property type="entry name" value="P-loop containing nucleotide triphosphate hydrolases"/>
    <property type="match status" value="3"/>
</dbReference>
<sequence length="1054" mass="120623">MLDIYKASAGSGKTFALTLAYFKIIFESPLSYRNILAVTFTNKATEEMKSRIINELHKLAEGRRTDYGVLLCEALDMNEDQLRNRASLLRNLLLHDYGRLSVTTIDRFFQRVVKAFTRELGIFPGYNVELDSDYVLQQAVDRVMHEVKGDDALRSWLRELINSSVEEGKAWSVKAQMSDLGRELFRENYMLFDQKVLNKFSDKHFLRQYRTFLEHTVTEFEETLVKMAREALDVIAVAGLQLGDFKSGNRGCASWFYKLAEGNFDAPTATNRKGAEDAEAWVAKKSPFRAEIEGVVPRLSVILRELLDYYDRHGRSYLSAKQLGGNLYQLGILNDLYRKVRDYCAERGVMLLSDTTHLLNLLIAGNDTSFLFEKCGNYYNHLMIDEFQDTSVMQWRNFRPLVANSLGEGNQVLIVGDVKQSIYRWRNGEWGLLAAGVEQEFKPMGVRQVVLGDNWRSAREIVCFNNEFFACASQFLEQLYRQEAGEGDLRAAWIGEAYRGLEQTPRKGQTGYVDLLFGPEKKEEGSEAEVMDSVIGIIQDIRSRGGRQKDVVVLVRNGKEGAFVAGYLMEYNKQAESPIDFVSNDSLFIQSSPCVQFVLAMLRYIIMPQDGINRAQLSYLYHAFVCGRTEISLHEVFRQVICENGNTAFSLGGEGEPDLLSFSLYETVETIIDRFGLKAKSEEVPYLIAFQDMIFEYEANNSNNISLFMEWWEKEKDKRVLATSEETDAVRILTIHKSKGLEFEYVILPFCSWELDAVRPVRRIWCANREPGFDALEYVPLNYSSRLVDTIYREDYLDEHLKAYIDNLNLLYVALTRAKTELYIRPFMPKENKDGSVSLSDMGAFIWQVMKDLDAGGENGHYVRGEKSVLKKEADGGASSVISLSSYPVWHPGGRISVKYRYRDYEQEEAAELSALDEGKLLHEIFKSIRYAGDIARAVDQAYRAGLIRLDEREAYVSRISAYLSEPQAAAWFSSGNRVINERDILFPGGAKARPDRIVEQGGRLLVIDYKFGQKEEGAYLRQVRFYCNTLKKMGYPQVEGYVWYVRLEKIVKV</sequence>
<proteinExistence type="predicted"/>
<keyword evidence="4 14" id="KW-0378">Hydrolase</keyword>
<evidence type="ECO:0000256" key="10">
    <source>
        <dbReference type="ARBA" id="ARBA00023235"/>
    </source>
</evidence>
<comment type="catalytic activity">
    <reaction evidence="11">
        <text>Couples ATP hydrolysis with the unwinding of duplex DNA by translocating in the 3'-5' direction.</text>
        <dbReference type="EC" id="5.6.2.4"/>
    </reaction>
</comment>
<evidence type="ECO:0000256" key="9">
    <source>
        <dbReference type="ARBA" id="ARBA00023204"/>
    </source>
</evidence>